<sequence>MTFTLALIVVKILFACFDKQSLTAVGAKRLQRKAGKSSLKSINRQFSEVRNLRRLKSVAGKN</sequence>
<protein>
    <submittedName>
        <fullName evidence="1">Uncharacterized protein</fullName>
    </submittedName>
</protein>
<keyword evidence="2" id="KW-1185">Reference proteome</keyword>
<accession>A0ABY4K885</accession>
<evidence type="ECO:0000313" key="1">
    <source>
        <dbReference type="EMBL" id="UPQ76739.1"/>
    </source>
</evidence>
<gene>
    <name evidence="1" type="ORF">M0D58_04105</name>
</gene>
<evidence type="ECO:0000313" key="2">
    <source>
        <dbReference type="Proteomes" id="UP000830552"/>
    </source>
</evidence>
<name>A0ABY4K885_9FLAO</name>
<organism evidence="1 2">
    <name type="scientific">Chryseobacterium nepalense</name>
    <dbReference type="NCBI Taxonomy" id="1854498"/>
    <lineage>
        <taxon>Bacteria</taxon>
        <taxon>Pseudomonadati</taxon>
        <taxon>Bacteroidota</taxon>
        <taxon>Flavobacteriia</taxon>
        <taxon>Flavobacteriales</taxon>
        <taxon>Weeksellaceae</taxon>
        <taxon>Chryseobacterium group</taxon>
        <taxon>Chryseobacterium</taxon>
    </lineage>
</organism>
<dbReference type="EMBL" id="CP096203">
    <property type="protein sequence ID" value="UPQ76739.1"/>
    <property type="molecule type" value="Genomic_DNA"/>
</dbReference>
<reference evidence="1" key="1">
    <citation type="submission" date="2022-04" db="EMBL/GenBank/DDBJ databases">
        <title>Evolutionary, genomic, and biogeographic characterization of Chryseobacterium nepalense represented by a plastic-degrading bacterium AC3.</title>
        <authorList>
            <person name="Yin Z."/>
            <person name="Liu X."/>
            <person name="Wang D."/>
            <person name="Xie Z."/>
        </authorList>
    </citation>
    <scope>NUCLEOTIDE SEQUENCE</scope>
    <source>
        <strain evidence="1">AC3</strain>
    </source>
</reference>
<dbReference type="Proteomes" id="UP000830552">
    <property type="component" value="Chromosome"/>
</dbReference>
<proteinExistence type="predicted"/>
<dbReference type="RefSeq" id="WP_248393730.1">
    <property type="nucleotide sequence ID" value="NZ_CP096203.1"/>
</dbReference>